<evidence type="ECO:0000256" key="5">
    <source>
        <dbReference type="ARBA" id="ARBA00023002"/>
    </source>
</evidence>
<feature type="binding site" evidence="6">
    <location>
        <position position="460"/>
    </location>
    <ligand>
        <name>Mg(2+)</name>
        <dbReference type="ChEBI" id="CHEBI:18420"/>
    </ligand>
</feature>
<sequence>MKRITIDPITRLEGHGKIEVFLDDAGNVAKAYLQIPELRGFEKFCEGRAAEEMPRIVPRICGVCPEAHHLASAKALDSLWQVDPPPAAKKLRELFYCAHFIHSHIAHFYALAAPDFVVGPGADKSQRNILGVVAKVGLETGTQVIKHRSYAQKIQAMIGGKATHPVCGLPGGMSKPLSEEERKHIEAMAMSCVDFAKESLQIFEDVVLKNNEYVKLILSEMYQLAPYSMGLVDGNNRVNFYDGLVRVVDQKGQEVAKFASHQYPDFIAEHVESWSYLKFPYLKNPGWKGIMEDAESGILWVGPLGRLNAAEGMATPMAQKAYEKMYGALGGKPSRATLAFHWARLVELLYAAERMLELSQDPEITSTDIRRLPTAIPREGFGIVEAPRGTLYHHYQTNEQGILEKVNIVVATAHNYAAMNISVDKAAKGLVKNGELNQQALNMIEMAFRAYDPCFGCATHTMPGSLPVDIKIYNSQGEPWINLPW</sequence>
<gene>
    <name evidence="7" type="ORF">BR63_10520</name>
</gene>
<evidence type="ECO:0000256" key="3">
    <source>
        <dbReference type="ARBA" id="ARBA00022596"/>
    </source>
</evidence>
<keyword evidence="4 6" id="KW-0479">Metal-binding</keyword>
<feature type="binding site" evidence="6">
    <location>
        <position position="457"/>
    </location>
    <ligand>
        <name>Fe cation</name>
        <dbReference type="ChEBI" id="CHEBI:24875"/>
    </ligand>
</feature>
<proteinExistence type="inferred from homology"/>
<evidence type="ECO:0000256" key="1">
    <source>
        <dbReference type="ARBA" id="ARBA00001967"/>
    </source>
</evidence>
<dbReference type="GO" id="GO:0008901">
    <property type="term" value="F:ferredoxin hydrogenase activity"/>
    <property type="evidence" value="ECO:0007669"/>
    <property type="project" value="InterPro"/>
</dbReference>
<feature type="binding site" evidence="6">
    <location>
        <position position="454"/>
    </location>
    <ligand>
        <name>Ni(2+)</name>
        <dbReference type="ChEBI" id="CHEBI:49786"/>
    </ligand>
</feature>
<dbReference type="InterPro" id="IPR001501">
    <property type="entry name" value="Ni-dep_hyd_lsu"/>
</dbReference>
<dbReference type="InterPro" id="IPR029014">
    <property type="entry name" value="NiFe-Hase_large"/>
</dbReference>
<feature type="binding site" evidence="6">
    <location>
        <position position="64"/>
    </location>
    <ligand>
        <name>Fe cation</name>
        <dbReference type="ChEBI" id="CHEBI:24875"/>
    </ligand>
</feature>
<dbReference type="PANTHER" id="PTHR43600">
    <property type="entry name" value="COENZYME F420 HYDROGENASE, SUBUNIT ALPHA"/>
    <property type="match status" value="1"/>
</dbReference>
<comment type="similarity">
    <text evidence="2">Belongs to the [NiFe]/[NiFeSe] hydrogenase large subunit family.</text>
</comment>
<protein>
    <submittedName>
        <fullName evidence="7">Ni/Fe hydrogenase subunit alpha</fullName>
    </submittedName>
</protein>
<name>A0A7G6E3P7_THEFR</name>
<evidence type="ECO:0000256" key="4">
    <source>
        <dbReference type="ARBA" id="ARBA00022723"/>
    </source>
</evidence>
<dbReference type="AlphaFoldDB" id="A0A7G6E3P7"/>
<keyword evidence="3 6" id="KW-0533">Nickel</keyword>
<feature type="binding site" evidence="6">
    <location>
        <position position="42"/>
    </location>
    <ligand>
        <name>Mg(2+)</name>
        <dbReference type="ChEBI" id="CHEBI:18420"/>
    </ligand>
</feature>
<dbReference type="Proteomes" id="UP000515847">
    <property type="component" value="Chromosome"/>
</dbReference>
<dbReference type="OrthoDB" id="9761717at2"/>
<evidence type="ECO:0000313" key="7">
    <source>
        <dbReference type="EMBL" id="QNB46701.1"/>
    </source>
</evidence>
<evidence type="ECO:0000313" key="8">
    <source>
        <dbReference type="Proteomes" id="UP000515847"/>
    </source>
</evidence>
<dbReference type="SUPFAM" id="SSF56762">
    <property type="entry name" value="HydB/Nqo4-like"/>
    <property type="match status" value="1"/>
</dbReference>
<dbReference type="RefSeq" id="WP_034420067.1">
    <property type="nucleotide sequence ID" value="NZ_CP045798.1"/>
</dbReference>
<dbReference type="InterPro" id="IPR018194">
    <property type="entry name" value="Ni-dep_hyd_lsu_Ni_BS"/>
</dbReference>
<feature type="binding site" evidence="6">
    <location>
        <position position="408"/>
    </location>
    <ligand>
        <name>Mg(2+)</name>
        <dbReference type="ChEBI" id="CHEBI:18420"/>
    </ligand>
</feature>
<reference evidence="7 8" key="1">
    <citation type="journal article" date="2019" name="Front. Microbiol.">
        <title>Thermoanaerosceptrum fracticalcis gen. nov. sp. nov., a Novel Fumarate-Fermenting Microorganism From a Deep Fractured Carbonate Aquifer of the US Great Basin.</title>
        <authorList>
            <person name="Hamilton-Brehm S.D."/>
            <person name="Stewart L.E."/>
            <person name="Zavarin M."/>
            <person name="Caldwell M."/>
            <person name="Lawson P.A."/>
            <person name="Onstott T.C."/>
            <person name="Grzymski J."/>
            <person name="Neveux I."/>
            <person name="Lollar B.S."/>
            <person name="Russell C.E."/>
            <person name="Moser D.P."/>
        </authorList>
    </citation>
    <scope>NUCLEOTIDE SEQUENCE [LARGE SCALE GENOMIC DNA]</scope>
    <source>
        <strain evidence="7 8">DRI-13</strain>
    </source>
</reference>
<keyword evidence="6" id="KW-0408">Iron</keyword>
<dbReference type="PROSITE" id="PS00507">
    <property type="entry name" value="NI_HGENASE_L_1"/>
    <property type="match status" value="1"/>
</dbReference>
<comment type="cofactor">
    <cofactor evidence="6">
        <name>Fe cation</name>
        <dbReference type="ChEBI" id="CHEBI:24875"/>
    </cofactor>
</comment>
<dbReference type="PANTHER" id="PTHR43600:SF2">
    <property type="entry name" value="F420-NON-REDUCING HYDROGENASE VHU SUBUNIT A"/>
    <property type="match status" value="1"/>
</dbReference>
<accession>A0A7G6E3P7</accession>
<keyword evidence="5" id="KW-0560">Oxidoreductase</keyword>
<evidence type="ECO:0000256" key="6">
    <source>
        <dbReference type="PIRSR" id="PIRSR601501-1"/>
    </source>
</evidence>
<comment type="cofactor">
    <cofactor evidence="1 6">
        <name>Ni(2+)</name>
        <dbReference type="ChEBI" id="CHEBI:49786"/>
    </cofactor>
</comment>
<feature type="binding site" evidence="6">
    <location>
        <position position="61"/>
    </location>
    <ligand>
        <name>Ni(2+)</name>
        <dbReference type="ChEBI" id="CHEBI:49786"/>
    </ligand>
</feature>
<dbReference type="Gene3D" id="1.10.645.10">
    <property type="entry name" value="Cytochrome-c3 Hydrogenase, chain B"/>
    <property type="match status" value="1"/>
</dbReference>
<evidence type="ECO:0000256" key="2">
    <source>
        <dbReference type="ARBA" id="ARBA00009292"/>
    </source>
</evidence>
<dbReference type="KEGG" id="tfr:BR63_10520"/>
<dbReference type="EMBL" id="CP045798">
    <property type="protein sequence ID" value="QNB46701.1"/>
    <property type="molecule type" value="Genomic_DNA"/>
</dbReference>
<keyword evidence="8" id="KW-1185">Reference proteome</keyword>
<keyword evidence="6" id="KW-0460">Magnesium</keyword>
<organism evidence="7 8">
    <name type="scientific">Thermanaerosceptrum fracticalcis</name>
    <dbReference type="NCBI Taxonomy" id="1712410"/>
    <lineage>
        <taxon>Bacteria</taxon>
        <taxon>Bacillati</taxon>
        <taxon>Bacillota</taxon>
        <taxon>Clostridia</taxon>
        <taxon>Eubacteriales</taxon>
        <taxon>Peptococcaceae</taxon>
        <taxon>Thermanaerosceptrum</taxon>
    </lineage>
</organism>
<dbReference type="GO" id="GO:0016151">
    <property type="term" value="F:nickel cation binding"/>
    <property type="evidence" value="ECO:0007669"/>
    <property type="project" value="InterPro"/>
</dbReference>
<dbReference type="Pfam" id="PF00374">
    <property type="entry name" value="NiFeSe_Hases"/>
    <property type="match status" value="2"/>
</dbReference>
<feature type="binding site" evidence="6">
    <location>
        <position position="64"/>
    </location>
    <ligand>
        <name>Ni(2+)</name>
        <dbReference type="ChEBI" id="CHEBI:49786"/>
    </ligand>
</feature>